<dbReference type="RefSeq" id="WP_118333680.1">
    <property type="nucleotide sequence ID" value="NZ_AP025567.1"/>
</dbReference>
<keyword evidence="1" id="KW-0812">Transmembrane</keyword>
<keyword evidence="1" id="KW-1133">Transmembrane helix</keyword>
<proteinExistence type="predicted"/>
<evidence type="ECO:0000313" key="2">
    <source>
        <dbReference type="EMBL" id="RHJ89584.1"/>
    </source>
</evidence>
<evidence type="ECO:0000313" key="3">
    <source>
        <dbReference type="Proteomes" id="UP000284841"/>
    </source>
</evidence>
<reference evidence="2 3" key="1">
    <citation type="submission" date="2018-08" db="EMBL/GenBank/DDBJ databases">
        <title>A genome reference for cultivated species of the human gut microbiota.</title>
        <authorList>
            <person name="Zou Y."/>
            <person name="Xue W."/>
            <person name="Luo G."/>
        </authorList>
    </citation>
    <scope>NUCLEOTIDE SEQUENCE [LARGE SCALE GENOMIC DNA]</scope>
    <source>
        <strain evidence="2 3">AM07-24</strain>
    </source>
</reference>
<feature type="transmembrane region" description="Helical" evidence="1">
    <location>
        <begin position="183"/>
        <end position="202"/>
    </location>
</feature>
<gene>
    <name evidence="2" type="ORF">DW099_03155</name>
</gene>
<evidence type="ECO:0000256" key="1">
    <source>
        <dbReference type="SAM" id="Phobius"/>
    </source>
</evidence>
<sequence>MNLHIKSGIWYDVEVAVKVGDKVDKQLLKEEGYCDFCIDRTAGSEVIIHFDERTKNPFFRILLGIVKTLFNFLYYCFSNDSFDTPHPLDENLNFIKIVVPIDASKGGNLNLCYKAISLPNSLELNLGVLDEGETATIKYELDKREYLDGYREWQKSSLLYLTPAVAICIIGFVIAIINHYNLVAIFFIIVTAGLSFLIRRFVKEKTKQAESTFAYLESQIKKYEYKKKY</sequence>
<dbReference type="EMBL" id="QRMS01000001">
    <property type="protein sequence ID" value="RHJ89584.1"/>
    <property type="molecule type" value="Genomic_DNA"/>
</dbReference>
<dbReference type="AlphaFoldDB" id="A0A415E7A0"/>
<accession>A0A415E7A0</accession>
<name>A0A415E7A0_9FIRM</name>
<protein>
    <submittedName>
        <fullName evidence="2">Uncharacterized protein</fullName>
    </submittedName>
</protein>
<comment type="caution">
    <text evidence="2">The sequence shown here is derived from an EMBL/GenBank/DDBJ whole genome shotgun (WGS) entry which is preliminary data.</text>
</comment>
<organism evidence="2 3">
    <name type="scientific">Emergencia timonensis</name>
    <dbReference type="NCBI Taxonomy" id="1776384"/>
    <lineage>
        <taxon>Bacteria</taxon>
        <taxon>Bacillati</taxon>
        <taxon>Bacillota</taxon>
        <taxon>Clostridia</taxon>
        <taxon>Peptostreptococcales</taxon>
        <taxon>Anaerovoracaceae</taxon>
        <taxon>Emergencia</taxon>
    </lineage>
</organism>
<keyword evidence="1" id="KW-0472">Membrane</keyword>
<feature type="transmembrane region" description="Helical" evidence="1">
    <location>
        <begin position="158"/>
        <end position="177"/>
    </location>
</feature>
<keyword evidence="3" id="KW-1185">Reference proteome</keyword>
<dbReference type="Proteomes" id="UP000284841">
    <property type="component" value="Unassembled WGS sequence"/>
</dbReference>